<dbReference type="Proteomes" id="UP000316360">
    <property type="component" value="Unassembled WGS sequence"/>
</dbReference>
<evidence type="ECO:0000313" key="1">
    <source>
        <dbReference type="EMBL" id="TET11374.1"/>
    </source>
</evidence>
<feature type="non-terminal residue" evidence="1">
    <location>
        <position position="402"/>
    </location>
</feature>
<accession>A0A523S042</accession>
<sequence>MSMTSVRMHTDKLQVTFVPGREEGSGGMFFWLPPRHQEFSIEKVLAEIMESIPPLSFQDAKIPLVLPATWVLKRKPKSKAPRIFNVQGKILSFIDSITALATIGSIESPRKRPSSSLRIWSLAAKFALELIARGEMIPYLTPLSEGSFKAGWRISLWMDQDRERLVKLTKAMPLAAHAVAYREKDKNTPPAVYPAKIILQKFLDEAADSLARYSYKTFEERNDQRFILENFDEAWDARFIKSLTGANSIFRVKGFSERYIPQLLNRWLRPGATSHQWEDYRICFRLEMPLDSSKDDGKWRISYLLQAVDDPSLLVPSEKVWKSSKKELRFLNRTFKEPQERLLMGLAEASNIFSPLAESLKTARPSDVKIDIKETWSFIQDAVPLLQQSGLAILLPQEFTRA</sequence>
<name>A0A523S042_UNCAE</name>
<dbReference type="EMBL" id="SOKJ01000158">
    <property type="protein sequence ID" value="TET11374.1"/>
    <property type="molecule type" value="Genomic_DNA"/>
</dbReference>
<comment type="caution">
    <text evidence="1">The sequence shown here is derived from an EMBL/GenBank/DDBJ whole genome shotgun (WGS) entry which is preliminary data.</text>
</comment>
<protein>
    <recommendedName>
        <fullName evidence="3">ATP-dependent helicase</fullName>
    </recommendedName>
</protein>
<evidence type="ECO:0000313" key="2">
    <source>
        <dbReference type="Proteomes" id="UP000316360"/>
    </source>
</evidence>
<organism evidence="1 2">
    <name type="scientific">Aerophobetes bacterium</name>
    <dbReference type="NCBI Taxonomy" id="2030807"/>
    <lineage>
        <taxon>Bacteria</taxon>
        <taxon>Candidatus Aerophobota</taxon>
    </lineage>
</organism>
<proteinExistence type="predicted"/>
<evidence type="ECO:0008006" key="3">
    <source>
        <dbReference type="Google" id="ProtNLM"/>
    </source>
</evidence>
<gene>
    <name evidence="1" type="ORF">E3J84_02980</name>
</gene>
<reference evidence="1 2" key="1">
    <citation type="submission" date="2019-03" db="EMBL/GenBank/DDBJ databases">
        <title>Metabolic potential of uncultured bacteria and archaea associated with petroleum seepage in deep-sea sediments.</title>
        <authorList>
            <person name="Dong X."/>
            <person name="Hubert C."/>
        </authorList>
    </citation>
    <scope>NUCLEOTIDE SEQUENCE [LARGE SCALE GENOMIC DNA]</scope>
    <source>
        <strain evidence="1">E44_bin7</strain>
    </source>
</reference>
<dbReference type="AlphaFoldDB" id="A0A523S042"/>